<dbReference type="Proteomes" id="UP000317982">
    <property type="component" value="Unassembled WGS sequence"/>
</dbReference>
<accession>A0A545AR00</accession>
<dbReference type="NCBIfam" id="TIGR01764">
    <property type="entry name" value="excise"/>
    <property type="match status" value="1"/>
</dbReference>
<dbReference type="InterPro" id="IPR041657">
    <property type="entry name" value="HTH_17"/>
</dbReference>
<feature type="domain" description="Helix-turn-helix" evidence="1">
    <location>
        <begin position="21"/>
        <end position="69"/>
    </location>
</feature>
<evidence type="ECO:0000313" key="2">
    <source>
        <dbReference type="EMBL" id="TQS43748.1"/>
    </source>
</evidence>
<organism evidence="2 3">
    <name type="scientific">Cryptosporangium phraense</name>
    <dbReference type="NCBI Taxonomy" id="2593070"/>
    <lineage>
        <taxon>Bacteria</taxon>
        <taxon>Bacillati</taxon>
        <taxon>Actinomycetota</taxon>
        <taxon>Actinomycetes</taxon>
        <taxon>Cryptosporangiales</taxon>
        <taxon>Cryptosporangiaceae</taxon>
        <taxon>Cryptosporangium</taxon>
    </lineage>
</organism>
<dbReference type="EMBL" id="VIRS01000011">
    <property type="protein sequence ID" value="TQS43748.1"/>
    <property type="molecule type" value="Genomic_DNA"/>
</dbReference>
<keyword evidence="3" id="KW-1185">Reference proteome</keyword>
<dbReference type="RefSeq" id="WP_142705661.1">
    <property type="nucleotide sequence ID" value="NZ_VIRS01000011.1"/>
</dbReference>
<gene>
    <name evidence="2" type="ORF">FL583_17070</name>
</gene>
<name>A0A545AR00_9ACTN</name>
<proteinExistence type="predicted"/>
<sequence length="77" mass="8076">MDLEALPGPAVDAPEAGDDLVLTVEEAAARLRVGRTTMYGLIASGAVETVTIGRLRRVPTASLHTYVEGLRTRGEAA</sequence>
<protein>
    <submittedName>
        <fullName evidence="2">Helix-turn-helix domain-containing protein</fullName>
    </submittedName>
</protein>
<reference evidence="2 3" key="1">
    <citation type="submission" date="2019-07" db="EMBL/GenBank/DDBJ databases">
        <title>Cryptosporangium phraense sp. nov., isolated from plant litter.</title>
        <authorList>
            <person name="Suriyachadkun C."/>
        </authorList>
    </citation>
    <scope>NUCLEOTIDE SEQUENCE [LARGE SCALE GENOMIC DNA]</scope>
    <source>
        <strain evidence="2 3">A-T 5661</strain>
    </source>
</reference>
<dbReference type="InterPro" id="IPR010093">
    <property type="entry name" value="SinI_DNA-bd"/>
</dbReference>
<dbReference type="AlphaFoldDB" id="A0A545AR00"/>
<dbReference type="Pfam" id="PF12728">
    <property type="entry name" value="HTH_17"/>
    <property type="match status" value="1"/>
</dbReference>
<dbReference type="GO" id="GO:0003677">
    <property type="term" value="F:DNA binding"/>
    <property type="evidence" value="ECO:0007669"/>
    <property type="project" value="InterPro"/>
</dbReference>
<dbReference type="InParanoid" id="A0A545AR00"/>
<comment type="caution">
    <text evidence="2">The sequence shown here is derived from an EMBL/GenBank/DDBJ whole genome shotgun (WGS) entry which is preliminary data.</text>
</comment>
<evidence type="ECO:0000259" key="1">
    <source>
        <dbReference type="Pfam" id="PF12728"/>
    </source>
</evidence>
<dbReference type="OrthoDB" id="1093249at2"/>
<evidence type="ECO:0000313" key="3">
    <source>
        <dbReference type="Proteomes" id="UP000317982"/>
    </source>
</evidence>